<dbReference type="InterPro" id="IPR009880">
    <property type="entry name" value="Glyoxal_oxidase_N"/>
</dbReference>
<evidence type="ECO:0000313" key="4">
    <source>
        <dbReference type="EMBL" id="KAJ7618797.1"/>
    </source>
</evidence>
<dbReference type="Gene3D" id="2.60.40.10">
    <property type="entry name" value="Immunoglobulins"/>
    <property type="match status" value="1"/>
</dbReference>
<gene>
    <name evidence="4" type="ORF">FB45DRAFT_840556</name>
</gene>
<dbReference type="Pfam" id="PF07250">
    <property type="entry name" value="Glyoxal_oxid_N"/>
    <property type="match status" value="1"/>
</dbReference>
<dbReference type="InterPro" id="IPR014756">
    <property type="entry name" value="Ig_E-set"/>
</dbReference>
<dbReference type="Proteomes" id="UP001221142">
    <property type="component" value="Unassembled WGS sequence"/>
</dbReference>
<dbReference type="SUPFAM" id="SSF50965">
    <property type="entry name" value="Galactose oxidase, central domain"/>
    <property type="match status" value="1"/>
</dbReference>
<accession>A0AAD7FEB8</accession>
<proteinExistence type="predicted"/>
<dbReference type="AlphaFoldDB" id="A0AAD7FEB8"/>
<dbReference type="InterPro" id="IPR015202">
    <property type="entry name" value="GO-like_E_set"/>
</dbReference>
<evidence type="ECO:0000313" key="5">
    <source>
        <dbReference type="Proteomes" id="UP001221142"/>
    </source>
</evidence>
<dbReference type="PANTHER" id="PTHR32208:SF96">
    <property type="entry name" value="GLYOXAL OXIDASE"/>
    <property type="match status" value="1"/>
</dbReference>
<dbReference type="InterPro" id="IPR013783">
    <property type="entry name" value="Ig-like_fold"/>
</dbReference>
<evidence type="ECO:0000256" key="1">
    <source>
        <dbReference type="ARBA" id="ARBA00022729"/>
    </source>
</evidence>
<dbReference type="Gene3D" id="2.130.10.80">
    <property type="entry name" value="Galactose oxidase/kelch, beta-propeller"/>
    <property type="match status" value="1"/>
</dbReference>
<organism evidence="4 5">
    <name type="scientific">Roridomyces roridus</name>
    <dbReference type="NCBI Taxonomy" id="1738132"/>
    <lineage>
        <taxon>Eukaryota</taxon>
        <taxon>Fungi</taxon>
        <taxon>Dikarya</taxon>
        <taxon>Basidiomycota</taxon>
        <taxon>Agaricomycotina</taxon>
        <taxon>Agaricomycetes</taxon>
        <taxon>Agaricomycetidae</taxon>
        <taxon>Agaricales</taxon>
        <taxon>Marasmiineae</taxon>
        <taxon>Mycenaceae</taxon>
        <taxon>Roridomyces</taxon>
    </lineage>
</organism>
<name>A0AAD7FEB8_9AGAR</name>
<reference evidence="4" key="1">
    <citation type="submission" date="2023-03" db="EMBL/GenBank/DDBJ databases">
        <title>Massive genome expansion in bonnet fungi (Mycena s.s.) driven by repeated elements and novel gene families across ecological guilds.</title>
        <authorList>
            <consortium name="Lawrence Berkeley National Laboratory"/>
            <person name="Harder C.B."/>
            <person name="Miyauchi S."/>
            <person name="Viragh M."/>
            <person name="Kuo A."/>
            <person name="Thoen E."/>
            <person name="Andreopoulos B."/>
            <person name="Lu D."/>
            <person name="Skrede I."/>
            <person name="Drula E."/>
            <person name="Henrissat B."/>
            <person name="Morin E."/>
            <person name="Kohler A."/>
            <person name="Barry K."/>
            <person name="LaButti K."/>
            <person name="Morin E."/>
            <person name="Salamov A."/>
            <person name="Lipzen A."/>
            <person name="Mereny Z."/>
            <person name="Hegedus B."/>
            <person name="Baldrian P."/>
            <person name="Stursova M."/>
            <person name="Weitz H."/>
            <person name="Taylor A."/>
            <person name="Grigoriev I.V."/>
            <person name="Nagy L.G."/>
            <person name="Martin F."/>
            <person name="Kauserud H."/>
        </authorList>
    </citation>
    <scope>NUCLEOTIDE SEQUENCE</scope>
    <source>
        <strain evidence="4">9284</strain>
    </source>
</reference>
<protein>
    <submittedName>
        <fullName evidence="4">Glyoxal oxidase</fullName>
    </submittedName>
</protein>
<dbReference type="EMBL" id="JARKIF010000019">
    <property type="protein sequence ID" value="KAJ7618797.1"/>
    <property type="molecule type" value="Genomic_DNA"/>
</dbReference>
<evidence type="ECO:0000259" key="2">
    <source>
        <dbReference type="Pfam" id="PF07250"/>
    </source>
</evidence>
<dbReference type="CDD" id="cd02851">
    <property type="entry name" value="E_set_GO_C"/>
    <property type="match status" value="1"/>
</dbReference>
<dbReference type="InterPro" id="IPR011043">
    <property type="entry name" value="Gal_Oxase/kelch_b-propeller"/>
</dbReference>
<sequence>MAQNTWTFVQNGNSGIVPLELITLTPTLALMYDRPYANPLKLPNGESAWAGLWHFDTNTATPLDTETNTFCAGGAFISNGTLVAVGGQALDDLAGGGTTGDGRMGIRLFGPCTSADGTGPGCTVFEDIETLHLVRTRWYPTGLRIPDGSLMVIGGSDILTTFNSADIAQNNIEFFPPRAGEAGTVRDSKFLNDTLPANLFPRSMVLPSGHVLMIANNQSVIYDVETNTELQRLPELPNGVRIGVPFDGLAQLLPLSPPSYEPTVLVCGGSNKPDTITLAEMSVDDPATTQCSHITLTAAGIAAGWTVETMPQERVMPESVILPSGDLLILNGAHSGYSGYPSVGDSAASGTNAANPAQQGMMYKTTLPSGQRLTQTGMPTSPIPRMYHSAATLTAQGNVMVAASNPHPFVLLAEDNPQNLSFPTEYRVEYLNPDFITNNSPRPVISKSPTQLAFNAQGTLTVTIPASLASGEIQVSLIDMGYVTHAWHANSRLVFLENTLSGTTLTITAPPNGNIYPPGPAWIYVVADGVWSEGVQVMIGDGGNPPRPAQGVNITIDSV</sequence>
<comment type="caution">
    <text evidence="4">The sequence shown here is derived from an EMBL/GenBank/DDBJ whole genome shotgun (WGS) entry which is preliminary data.</text>
</comment>
<dbReference type="PANTHER" id="PTHR32208">
    <property type="entry name" value="SECRETED PROTEIN-RELATED"/>
    <property type="match status" value="1"/>
</dbReference>
<keyword evidence="1" id="KW-0732">Signal</keyword>
<dbReference type="InterPro" id="IPR037293">
    <property type="entry name" value="Gal_Oxidase_central_sf"/>
</dbReference>
<keyword evidence="5" id="KW-1185">Reference proteome</keyword>
<feature type="domain" description="Glyoxal oxidase N-terminal" evidence="2">
    <location>
        <begin position="52"/>
        <end position="434"/>
    </location>
</feature>
<dbReference type="Pfam" id="PF09118">
    <property type="entry name" value="GO-like_E_set"/>
    <property type="match status" value="1"/>
</dbReference>
<feature type="domain" description="Galactose oxidase-like Early set" evidence="3">
    <location>
        <begin position="442"/>
        <end position="539"/>
    </location>
</feature>
<dbReference type="SUPFAM" id="SSF81296">
    <property type="entry name" value="E set domains"/>
    <property type="match status" value="1"/>
</dbReference>
<evidence type="ECO:0000259" key="3">
    <source>
        <dbReference type="Pfam" id="PF09118"/>
    </source>
</evidence>